<evidence type="ECO:0000313" key="2">
    <source>
        <dbReference type="Proteomes" id="UP000828048"/>
    </source>
</evidence>
<dbReference type="Proteomes" id="UP000828048">
    <property type="component" value="Chromosome 11"/>
</dbReference>
<keyword evidence="2" id="KW-1185">Reference proteome</keyword>
<accession>A0ACB7YPK6</accession>
<dbReference type="EMBL" id="CM037161">
    <property type="protein sequence ID" value="KAH7854754.1"/>
    <property type="molecule type" value="Genomic_DNA"/>
</dbReference>
<organism evidence="1 2">
    <name type="scientific">Vaccinium darrowii</name>
    <dbReference type="NCBI Taxonomy" id="229202"/>
    <lineage>
        <taxon>Eukaryota</taxon>
        <taxon>Viridiplantae</taxon>
        <taxon>Streptophyta</taxon>
        <taxon>Embryophyta</taxon>
        <taxon>Tracheophyta</taxon>
        <taxon>Spermatophyta</taxon>
        <taxon>Magnoliopsida</taxon>
        <taxon>eudicotyledons</taxon>
        <taxon>Gunneridae</taxon>
        <taxon>Pentapetalae</taxon>
        <taxon>asterids</taxon>
        <taxon>Ericales</taxon>
        <taxon>Ericaceae</taxon>
        <taxon>Vaccinioideae</taxon>
        <taxon>Vaccinieae</taxon>
        <taxon>Vaccinium</taxon>
    </lineage>
</organism>
<sequence length="193" mass="22314">MILDYQPAKRPHFRTRSYVTIIDSCSSGSGGATYGCNSTSEDLSSFVREWTLDVDKEVDLMPSFCDHRDTVLLSTGWRDLIKEVRQKFARVVEFRVALSMFAIYFGFEYDFINKDKEQVSAACRNKHSDLACPWMVHGWVDYLSGNFYIRQWTNSHTCDAFVLKLKHFHATSSLVGKLVIEDIRSQPRTLLMF</sequence>
<comment type="caution">
    <text evidence="1">The sequence shown here is derived from an EMBL/GenBank/DDBJ whole genome shotgun (WGS) entry which is preliminary data.</text>
</comment>
<reference evidence="1 2" key="1">
    <citation type="journal article" date="2021" name="Hortic Res">
        <title>High-quality reference genome and annotation aids understanding of berry development for evergreen blueberry (Vaccinium darrowii).</title>
        <authorList>
            <person name="Yu J."/>
            <person name="Hulse-Kemp A.M."/>
            <person name="Babiker E."/>
            <person name="Staton M."/>
        </authorList>
    </citation>
    <scope>NUCLEOTIDE SEQUENCE [LARGE SCALE GENOMIC DNA]</scope>
    <source>
        <strain evidence="2">cv. NJ 8807/NJ 8810</strain>
        <tissue evidence="1">Young leaf</tissue>
    </source>
</reference>
<protein>
    <submittedName>
        <fullName evidence="1">Uncharacterized protein</fullName>
    </submittedName>
</protein>
<name>A0ACB7YPK6_9ERIC</name>
<evidence type="ECO:0000313" key="1">
    <source>
        <dbReference type="EMBL" id="KAH7854754.1"/>
    </source>
</evidence>
<gene>
    <name evidence="1" type="ORF">Vadar_017455</name>
</gene>
<proteinExistence type="predicted"/>